<evidence type="ECO:0000313" key="4">
    <source>
        <dbReference type="EMBL" id="EJK64506.1"/>
    </source>
</evidence>
<organism evidence="4 5">
    <name type="scientific">Thalassiosira oceanica</name>
    <name type="common">Marine diatom</name>
    <dbReference type="NCBI Taxonomy" id="159749"/>
    <lineage>
        <taxon>Eukaryota</taxon>
        <taxon>Sar</taxon>
        <taxon>Stramenopiles</taxon>
        <taxon>Ochrophyta</taxon>
        <taxon>Bacillariophyta</taxon>
        <taxon>Coscinodiscophyceae</taxon>
        <taxon>Thalassiosirophycidae</taxon>
        <taxon>Thalassiosirales</taxon>
        <taxon>Thalassiosiraceae</taxon>
        <taxon>Thalassiosira</taxon>
    </lineage>
</organism>
<dbReference type="Gene3D" id="3.30.70.330">
    <property type="match status" value="1"/>
</dbReference>
<proteinExistence type="predicted"/>
<sequence length="530" mass="58561">MGFSIEGLRKYAEGDGGAVGLGFSGSHVARAATTFVTGGVEGKSKEDATFCGTKPQPAGPAVAPGTEVSSNTLVRDQPTESNGSVVQNRRRKRRWDNPESASQGQPSSQQDTSCLSQHPATQQQLVNVAQMHAETNVDGQTSSDRHNTDSSQHHHRPPEAYTSFQANPTVQSSQPVQMGIAGDISCHAQPMHPDSILQPEPSVLHDDVHAQVERIRNARLIATRLREEQALVTGVDCSVNYAQQREDFLEMERRRFQSCRLKNLEYVMKREQSEIQQHVECVNQIASLEEKQNIQIQIMREQQRQKQELLDQRKTQRQQSQMLNESAGGIGSKEQRRAETLRKRHHSEQRTSISNTDIGESLRTSLYLTNLPTDGSCDERALKSLFCLFGRLDRVTMYRDRSTGDLKGDGLIAYGRDAALEHKSKGTGADLVETVCSQVSLVRIIEGFAKEVDCLFFQLNGAELACGTAIHVEPASKDYKRKANSQRIPVSNSPAEGVSPVEQGHRNEPTAAKGEVETGGELDDFFASLE</sequence>
<dbReference type="InterPro" id="IPR035979">
    <property type="entry name" value="RBD_domain_sf"/>
</dbReference>
<feature type="compositionally biased region" description="Polar residues" evidence="2">
    <location>
        <begin position="67"/>
        <end position="87"/>
    </location>
</feature>
<evidence type="ECO:0000259" key="3">
    <source>
        <dbReference type="PROSITE" id="PS50102"/>
    </source>
</evidence>
<feature type="region of interest" description="Disordered" evidence="2">
    <location>
        <begin position="307"/>
        <end position="353"/>
    </location>
</feature>
<feature type="compositionally biased region" description="Polar residues" evidence="2">
    <location>
        <begin position="485"/>
        <end position="494"/>
    </location>
</feature>
<reference evidence="4 5" key="1">
    <citation type="journal article" date="2012" name="Genome Biol.">
        <title>Genome and low-iron response of an oceanic diatom adapted to chronic iron limitation.</title>
        <authorList>
            <person name="Lommer M."/>
            <person name="Specht M."/>
            <person name="Roy A.S."/>
            <person name="Kraemer L."/>
            <person name="Andreson R."/>
            <person name="Gutowska M.A."/>
            <person name="Wolf J."/>
            <person name="Bergner S.V."/>
            <person name="Schilhabel M.B."/>
            <person name="Klostermeier U.C."/>
            <person name="Beiko R.G."/>
            <person name="Rosenstiel P."/>
            <person name="Hippler M."/>
            <person name="Laroche J."/>
        </authorList>
    </citation>
    <scope>NUCLEOTIDE SEQUENCE [LARGE SCALE GENOMIC DNA]</scope>
    <source>
        <strain evidence="4 5">CCMP1005</strain>
    </source>
</reference>
<comment type="caution">
    <text evidence="4">The sequence shown here is derived from an EMBL/GenBank/DDBJ whole genome shotgun (WGS) entry which is preliminary data.</text>
</comment>
<dbReference type="InterPro" id="IPR000504">
    <property type="entry name" value="RRM_dom"/>
</dbReference>
<evidence type="ECO:0000256" key="2">
    <source>
        <dbReference type="SAM" id="MobiDB-lite"/>
    </source>
</evidence>
<feature type="region of interest" description="Disordered" evidence="2">
    <location>
        <begin position="136"/>
        <end position="161"/>
    </location>
</feature>
<dbReference type="AlphaFoldDB" id="K0SU14"/>
<dbReference type="InterPro" id="IPR012677">
    <property type="entry name" value="Nucleotide-bd_a/b_plait_sf"/>
</dbReference>
<keyword evidence="5" id="KW-1185">Reference proteome</keyword>
<feature type="region of interest" description="Disordered" evidence="2">
    <location>
        <begin position="39"/>
        <end position="119"/>
    </location>
</feature>
<feature type="domain" description="RRM" evidence="3">
    <location>
        <begin position="364"/>
        <end position="477"/>
    </location>
</feature>
<accession>K0SU14</accession>
<evidence type="ECO:0000313" key="5">
    <source>
        <dbReference type="Proteomes" id="UP000266841"/>
    </source>
</evidence>
<dbReference type="GO" id="GO:0003723">
    <property type="term" value="F:RNA binding"/>
    <property type="evidence" value="ECO:0007669"/>
    <property type="project" value="UniProtKB-UniRule"/>
</dbReference>
<evidence type="ECO:0000256" key="1">
    <source>
        <dbReference type="PROSITE-ProRule" id="PRU00176"/>
    </source>
</evidence>
<dbReference type="PROSITE" id="PS50102">
    <property type="entry name" value="RRM"/>
    <property type="match status" value="1"/>
</dbReference>
<feature type="region of interest" description="Disordered" evidence="2">
    <location>
        <begin position="481"/>
        <end position="530"/>
    </location>
</feature>
<dbReference type="SUPFAM" id="SSF54928">
    <property type="entry name" value="RNA-binding domain, RBD"/>
    <property type="match status" value="1"/>
</dbReference>
<dbReference type="Proteomes" id="UP000266841">
    <property type="component" value="Unassembled WGS sequence"/>
</dbReference>
<keyword evidence="1" id="KW-0694">RNA-binding</keyword>
<gene>
    <name evidence="4" type="ORF">THAOC_14750</name>
</gene>
<feature type="compositionally biased region" description="Polar residues" evidence="2">
    <location>
        <begin position="99"/>
        <end position="119"/>
    </location>
</feature>
<name>K0SU14_THAOC</name>
<dbReference type="OrthoDB" id="49491at2759"/>
<protein>
    <recommendedName>
        <fullName evidence="3">RRM domain-containing protein</fullName>
    </recommendedName>
</protein>
<dbReference type="EMBL" id="AGNL01017180">
    <property type="protein sequence ID" value="EJK64506.1"/>
    <property type="molecule type" value="Genomic_DNA"/>
</dbReference>
<feature type="compositionally biased region" description="Basic and acidic residues" evidence="2">
    <location>
        <begin position="143"/>
        <end position="152"/>
    </location>
</feature>